<evidence type="ECO:0000313" key="2">
    <source>
        <dbReference type="Proteomes" id="UP000029121"/>
    </source>
</evidence>
<proteinExistence type="predicted"/>
<protein>
    <submittedName>
        <fullName evidence="1">Uncharacterized protein</fullName>
    </submittedName>
</protein>
<name>R0H4C5_9BRAS</name>
<keyword evidence="2" id="KW-1185">Reference proteome</keyword>
<gene>
    <name evidence="1" type="ORF">CARUB_v10002331mg</name>
</gene>
<evidence type="ECO:0000313" key="1">
    <source>
        <dbReference type="EMBL" id="EOA19505.1"/>
    </source>
</evidence>
<dbReference type="EMBL" id="KB870810">
    <property type="protein sequence ID" value="EOA19505.1"/>
    <property type="molecule type" value="Genomic_DNA"/>
</dbReference>
<dbReference type="Proteomes" id="UP000029121">
    <property type="component" value="Unassembled WGS sequence"/>
</dbReference>
<sequence>MLPRDEKDLALLTIILGCEIKVKDSVSTFVIRDRTGKIIVSFFWIPKLFYLDLLSLLINFEHNEPVSPLCFQLQELKLAFITHMHPRR</sequence>
<dbReference type="AlphaFoldDB" id="R0H4C5"/>
<reference evidence="2" key="1">
    <citation type="journal article" date="2013" name="Nat. Genet.">
        <title>The Capsella rubella genome and the genomic consequences of rapid mating system evolution.</title>
        <authorList>
            <person name="Slotte T."/>
            <person name="Hazzouri K.M."/>
            <person name="Agren J.A."/>
            <person name="Koenig D."/>
            <person name="Maumus F."/>
            <person name="Guo Y.L."/>
            <person name="Steige K."/>
            <person name="Platts A.E."/>
            <person name="Escobar J.S."/>
            <person name="Newman L.K."/>
            <person name="Wang W."/>
            <person name="Mandakova T."/>
            <person name="Vello E."/>
            <person name="Smith L.M."/>
            <person name="Henz S.R."/>
            <person name="Steffen J."/>
            <person name="Takuno S."/>
            <person name="Brandvain Y."/>
            <person name="Coop G."/>
            <person name="Andolfatto P."/>
            <person name="Hu T.T."/>
            <person name="Blanchette M."/>
            <person name="Clark R.M."/>
            <person name="Quesneville H."/>
            <person name="Nordborg M."/>
            <person name="Gaut B.S."/>
            <person name="Lysak M.A."/>
            <person name="Jenkins J."/>
            <person name="Grimwood J."/>
            <person name="Chapman J."/>
            <person name="Prochnik S."/>
            <person name="Shu S."/>
            <person name="Rokhsar D."/>
            <person name="Schmutz J."/>
            <person name="Weigel D."/>
            <person name="Wright S.I."/>
        </authorList>
    </citation>
    <scope>NUCLEOTIDE SEQUENCE [LARGE SCALE GENOMIC DNA]</scope>
    <source>
        <strain evidence="2">cv. Monte Gargano</strain>
    </source>
</reference>
<accession>R0H4C5</accession>
<organism evidence="1 2">
    <name type="scientific">Capsella rubella</name>
    <dbReference type="NCBI Taxonomy" id="81985"/>
    <lineage>
        <taxon>Eukaryota</taxon>
        <taxon>Viridiplantae</taxon>
        <taxon>Streptophyta</taxon>
        <taxon>Embryophyta</taxon>
        <taxon>Tracheophyta</taxon>
        <taxon>Spermatophyta</taxon>
        <taxon>Magnoliopsida</taxon>
        <taxon>eudicotyledons</taxon>
        <taxon>Gunneridae</taxon>
        <taxon>Pentapetalae</taxon>
        <taxon>rosids</taxon>
        <taxon>malvids</taxon>
        <taxon>Brassicales</taxon>
        <taxon>Brassicaceae</taxon>
        <taxon>Camelineae</taxon>
        <taxon>Capsella</taxon>
    </lineage>
</organism>